<dbReference type="EMBL" id="KV417676">
    <property type="protein sequence ID" value="KZP10604.1"/>
    <property type="molecule type" value="Genomic_DNA"/>
</dbReference>
<protein>
    <submittedName>
        <fullName evidence="2">Uncharacterized protein</fullName>
    </submittedName>
</protein>
<proteinExistence type="predicted"/>
<evidence type="ECO:0000313" key="2">
    <source>
        <dbReference type="EMBL" id="KZP10604.1"/>
    </source>
</evidence>
<feature type="region of interest" description="Disordered" evidence="1">
    <location>
        <begin position="87"/>
        <end position="118"/>
    </location>
</feature>
<evidence type="ECO:0000256" key="1">
    <source>
        <dbReference type="SAM" id="MobiDB-lite"/>
    </source>
</evidence>
<organism evidence="2 3">
    <name type="scientific">Athelia psychrophila</name>
    <dbReference type="NCBI Taxonomy" id="1759441"/>
    <lineage>
        <taxon>Eukaryota</taxon>
        <taxon>Fungi</taxon>
        <taxon>Dikarya</taxon>
        <taxon>Basidiomycota</taxon>
        <taxon>Agaricomycotina</taxon>
        <taxon>Agaricomycetes</taxon>
        <taxon>Agaricomycetidae</taxon>
        <taxon>Atheliales</taxon>
        <taxon>Atheliaceae</taxon>
        <taxon>Athelia</taxon>
    </lineage>
</organism>
<name>A0A165ZHM5_9AGAM</name>
<feature type="compositionally biased region" description="Pro residues" evidence="1">
    <location>
        <begin position="87"/>
        <end position="108"/>
    </location>
</feature>
<dbReference type="AlphaFoldDB" id="A0A165ZHM5"/>
<sequence>MPHALPPKARRAYRLGKEDLQRAALLRAGLVRVVDGARQDGRRVLHARLGLRDVLVAVVRLDAFPARVRGVRARGGRVRQLAQLAAPLPPPKLPPPPLPELPPLPPPPRELRAPPLPPHDDEARVLARLLADPLLDLLLLPPLPPLLLLALAGPRALPLALRPLAAAVHDALARAPLAPAARVQQPKGHSSSHDKYRTLPPRQARVEPQLGAVQERVVEGHVVEGLAALQHERLRLGLASPVRRLLVRRAPLALLDLAPLRLRHLLAHDPPPPLAPARALPPLPQFPDRLLLPVLPPLRRALLRATLPPPLVPLRDRDRVLALLLGLPPAAAPPLTLPLPTTIMSEPPTLPPEK</sequence>
<keyword evidence="3" id="KW-1185">Reference proteome</keyword>
<accession>A0A165ZHM5</accession>
<evidence type="ECO:0000313" key="3">
    <source>
        <dbReference type="Proteomes" id="UP000076532"/>
    </source>
</evidence>
<reference evidence="2 3" key="1">
    <citation type="journal article" date="2016" name="Mol. Biol. Evol.">
        <title>Comparative Genomics of Early-Diverging Mushroom-Forming Fungi Provides Insights into the Origins of Lignocellulose Decay Capabilities.</title>
        <authorList>
            <person name="Nagy L.G."/>
            <person name="Riley R."/>
            <person name="Tritt A."/>
            <person name="Adam C."/>
            <person name="Daum C."/>
            <person name="Floudas D."/>
            <person name="Sun H."/>
            <person name="Yadav J.S."/>
            <person name="Pangilinan J."/>
            <person name="Larsson K.H."/>
            <person name="Matsuura K."/>
            <person name="Barry K."/>
            <person name="Labutti K."/>
            <person name="Kuo R."/>
            <person name="Ohm R.A."/>
            <person name="Bhattacharya S.S."/>
            <person name="Shirouzu T."/>
            <person name="Yoshinaga Y."/>
            <person name="Martin F.M."/>
            <person name="Grigoriev I.V."/>
            <person name="Hibbett D.S."/>
        </authorList>
    </citation>
    <scope>NUCLEOTIDE SEQUENCE [LARGE SCALE GENOMIC DNA]</scope>
    <source>
        <strain evidence="2 3">CBS 109695</strain>
    </source>
</reference>
<dbReference type="Proteomes" id="UP000076532">
    <property type="component" value="Unassembled WGS sequence"/>
</dbReference>
<gene>
    <name evidence="2" type="ORF">FIBSPDRAFT_962916</name>
</gene>